<dbReference type="GO" id="GO:0071973">
    <property type="term" value="P:bacterial-type flagellum-dependent cell motility"/>
    <property type="evidence" value="ECO:0007669"/>
    <property type="project" value="InterPro"/>
</dbReference>
<dbReference type="HAMAP" id="MF_00416">
    <property type="entry name" value="FlgI"/>
    <property type="match status" value="1"/>
</dbReference>
<dbReference type="Pfam" id="PF02119">
    <property type="entry name" value="FlgI"/>
    <property type="match status" value="1"/>
</dbReference>
<dbReference type="GO" id="GO:0005198">
    <property type="term" value="F:structural molecule activity"/>
    <property type="evidence" value="ECO:0007669"/>
    <property type="project" value="InterPro"/>
</dbReference>
<keyword evidence="10" id="KW-0282">Flagellum</keyword>
<comment type="similarity">
    <text evidence="8">Belongs to the FlgI family.</text>
</comment>
<keyword evidence="10" id="KW-0969">Cilium</keyword>
<evidence type="ECO:0000256" key="4">
    <source>
        <dbReference type="ARBA" id="ARBA00022729"/>
    </source>
</evidence>
<feature type="region of interest" description="Disordered" evidence="9">
    <location>
        <begin position="296"/>
        <end position="315"/>
    </location>
</feature>
<dbReference type="PRINTS" id="PR01010">
    <property type="entry name" value="FLGPRINGFLGI"/>
</dbReference>
<evidence type="ECO:0000256" key="5">
    <source>
        <dbReference type="ARBA" id="ARBA00022764"/>
    </source>
</evidence>
<protein>
    <recommendedName>
        <fullName evidence="3 8">Flagellar P-ring protein</fullName>
    </recommendedName>
    <alternativeName>
        <fullName evidence="7 8">Basal body P-ring protein</fullName>
    </alternativeName>
</protein>
<dbReference type="PANTHER" id="PTHR30381:SF0">
    <property type="entry name" value="FLAGELLAR P-RING PROTEIN"/>
    <property type="match status" value="1"/>
</dbReference>
<evidence type="ECO:0000256" key="6">
    <source>
        <dbReference type="ARBA" id="ARBA00023143"/>
    </source>
</evidence>
<evidence type="ECO:0000256" key="9">
    <source>
        <dbReference type="SAM" id="MobiDB-lite"/>
    </source>
</evidence>
<keyword evidence="5" id="KW-0574">Periplasm</keyword>
<name>A0A7L9RV49_9PROT</name>
<keyword evidence="10" id="KW-0966">Cell projection</keyword>
<gene>
    <name evidence="8 10" type="primary">flgI</name>
    <name evidence="10" type="ORF">CPBP_01246</name>
</gene>
<keyword evidence="11" id="KW-1185">Reference proteome</keyword>
<evidence type="ECO:0000256" key="7">
    <source>
        <dbReference type="ARBA" id="ARBA00032344"/>
    </source>
</evidence>
<evidence type="ECO:0000256" key="1">
    <source>
        <dbReference type="ARBA" id="ARBA00002591"/>
    </source>
</evidence>
<sequence>MFGFFLFVAPIEAVHVAPRVTNNQVSTRIKDVAFFDGVRENQLIGYGIVVGLNGTGDSLSSSPFTKESLISMLERLGINTRNINMDAKNVAAVMVTANLPPFGRQGATIDVNASSLGSAKSLLGGTLLVTPLYGADGQVYAVAQGAVAAIGYTVGGQGATQTKGVPTNARIANGAIIEREMDFQFGDQNFLRLSLRNPDFTTIKRVSEVINAQLGTNTHPIDVGTLHIDIPVGYKDNLVALITQIEQLEVAPDQRARVLMDAASGIVVIGENVKISKVAVAHGSLTIQVKDNQDVSQPNSFGGGNTQTTTNTEISVNEGSTGNMVMLESGATLQNLIDSLNAIGVTPRDLIAILQVIKAAGALHADLEML</sequence>
<dbReference type="AlphaFoldDB" id="A0A7L9RV49"/>
<accession>A0A7L9RV49</accession>
<dbReference type="NCBIfam" id="NF003676">
    <property type="entry name" value="PRK05303.1"/>
    <property type="match status" value="1"/>
</dbReference>
<comment type="function">
    <text evidence="1 8">Assembles around the rod to form the L-ring and probably protects the motor/basal body from shearing forces during rotation.</text>
</comment>
<dbReference type="KEGG" id="pbal:CPBP_01246"/>
<evidence type="ECO:0000313" key="11">
    <source>
        <dbReference type="Proteomes" id="UP000594001"/>
    </source>
</evidence>
<comment type="subunit">
    <text evidence="8">The basal body constitutes a major portion of the flagellar organelle and consists of four rings (L,P,S, and M) mounted on a central rod.</text>
</comment>
<evidence type="ECO:0000313" key="10">
    <source>
        <dbReference type="EMBL" id="QOL20452.1"/>
    </source>
</evidence>
<evidence type="ECO:0000256" key="2">
    <source>
        <dbReference type="ARBA" id="ARBA00004117"/>
    </source>
</evidence>
<organism evidence="10 11">
    <name type="scientific">Candidatus Bodocaedibacter vickermanii</name>
    <dbReference type="NCBI Taxonomy" id="2741701"/>
    <lineage>
        <taxon>Bacteria</taxon>
        <taxon>Pseudomonadati</taxon>
        <taxon>Pseudomonadota</taxon>
        <taxon>Alphaproteobacteria</taxon>
        <taxon>Holosporales</taxon>
        <taxon>Candidatus Paracaedibacteraceae</taxon>
        <taxon>Candidatus Bodocaedibacter</taxon>
    </lineage>
</organism>
<dbReference type="PANTHER" id="PTHR30381">
    <property type="entry name" value="FLAGELLAR P-RING PERIPLASMIC PROTEIN FLGI"/>
    <property type="match status" value="1"/>
</dbReference>
<dbReference type="GO" id="GO:0009428">
    <property type="term" value="C:bacterial-type flagellum basal body, distal rod, P ring"/>
    <property type="evidence" value="ECO:0007669"/>
    <property type="project" value="InterPro"/>
</dbReference>
<evidence type="ECO:0000256" key="8">
    <source>
        <dbReference type="HAMAP-Rule" id="MF_00416"/>
    </source>
</evidence>
<comment type="subcellular location">
    <subcellularLocation>
        <location evidence="2 8">Bacterial flagellum basal body</location>
    </subcellularLocation>
</comment>
<keyword evidence="6 8" id="KW-0975">Bacterial flagellum</keyword>
<proteinExistence type="inferred from homology"/>
<dbReference type="EMBL" id="CP054719">
    <property type="protein sequence ID" value="QOL20452.1"/>
    <property type="molecule type" value="Genomic_DNA"/>
</dbReference>
<dbReference type="InterPro" id="IPR001782">
    <property type="entry name" value="Flag_FlgI"/>
</dbReference>
<keyword evidence="4" id="KW-0732">Signal</keyword>
<dbReference type="GO" id="GO:0030288">
    <property type="term" value="C:outer membrane-bounded periplasmic space"/>
    <property type="evidence" value="ECO:0007669"/>
    <property type="project" value="InterPro"/>
</dbReference>
<dbReference type="Proteomes" id="UP000594001">
    <property type="component" value="Chromosome"/>
</dbReference>
<reference evidence="10 11" key="1">
    <citation type="submission" date="2020-06" db="EMBL/GenBank/DDBJ databases">
        <title>The endosymbiont of the kinetoplastid Bodo saltans is a Paracaedibacter-like alpha-proteobacterium possessing a putative toxin-antitoxin system.</title>
        <authorList>
            <person name="Midha S."/>
            <person name="Rigden D.J."/>
            <person name="Siozios S."/>
            <person name="Hurst G.D.D."/>
            <person name="Jackson A.P."/>
        </authorList>
    </citation>
    <scope>NUCLEOTIDE SEQUENCE [LARGE SCALE GENOMIC DNA]</scope>
    <source>
        <strain evidence="10">Lake Konstanz</strain>
    </source>
</reference>
<evidence type="ECO:0000256" key="3">
    <source>
        <dbReference type="ARBA" id="ARBA00019515"/>
    </source>
</evidence>